<dbReference type="HOGENOM" id="CLU_890997_0_0_6"/>
<accession>A0A2C9EJX7</accession>
<dbReference type="Proteomes" id="UP000013940">
    <property type="component" value="Chromosome"/>
</dbReference>
<name>A0A2C9EJX7_PSEPH</name>
<gene>
    <name evidence="2" type="ORF">PFLCHA0_c21730</name>
</gene>
<evidence type="ECO:0000313" key="3">
    <source>
        <dbReference type="Proteomes" id="UP000013940"/>
    </source>
</evidence>
<reference evidence="3" key="1">
    <citation type="journal article" date="2014" name="Genome Announc.">
        <title>Full-genome sequence of the plant growth-promoting bacterium Pseudomonas protegens CHA0.</title>
        <authorList>
            <person name="Jousset A."/>
            <person name="Schuldes J."/>
            <person name="Keel C."/>
            <person name="Maurhofer M."/>
            <person name="Daniel R."/>
            <person name="Scheu S."/>
            <person name="Thuermer A."/>
        </authorList>
    </citation>
    <scope>NUCLEOTIDE SEQUENCE [LARGE SCALE GENOMIC DNA]</scope>
    <source>
        <strain evidence="3">DSM 19095 / LMG 27888 / CFBP 6595 / CHA0</strain>
    </source>
</reference>
<evidence type="ECO:0008006" key="4">
    <source>
        <dbReference type="Google" id="ProtNLM"/>
    </source>
</evidence>
<dbReference type="EMBL" id="CP003190">
    <property type="protein sequence ID" value="AGL83944.1"/>
    <property type="molecule type" value="Genomic_DNA"/>
</dbReference>
<sequence>MDGNATMKYPISLLACTLLLASPAWAQGKRVIPGSEQVEAGYLSSQLLLKPCTDVTTLGFSADDSALHDAAAARQALPAGTCNDAALVEKLFKARFVQYGSITQVFTPWQLARQVDRQNRAISRCPDTQCLGRELDAVIAALAPVYLGASRAWPRGKGLCASEPVDSPANQALAVLGADTRQQINAQCAQEGVIATTCHGPHGQLLFLSCGMSGNQVNSSQWLYRAGKAHAEPLFAVEDGPLGVLATSCNGMPDLMTSARVSAGEHNDTFYRYDGKAYQQVYSYISTFVGIDANGNDLAIAQAGALAKVACR</sequence>
<evidence type="ECO:0000256" key="1">
    <source>
        <dbReference type="SAM" id="SignalP"/>
    </source>
</evidence>
<feature type="signal peptide" evidence="1">
    <location>
        <begin position="1"/>
        <end position="26"/>
    </location>
</feature>
<dbReference type="AlphaFoldDB" id="A0A2C9EJX7"/>
<proteinExistence type="predicted"/>
<feature type="chain" id="PRO_5012226069" description="DUF4189 domain-containing protein" evidence="1">
    <location>
        <begin position="27"/>
        <end position="312"/>
    </location>
</feature>
<dbReference type="KEGG" id="pprc:PFLCHA0_c21730"/>
<protein>
    <recommendedName>
        <fullName evidence="4">DUF4189 domain-containing protein</fullName>
    </recommendedName>
</protein>
<organism evidence="2 3">
    <name type="scientific">Pseudomonas protegens (strain DSM 19095 / LMG 27888 / CFBP 6595 / CHA0)</name>
    <dbReference type="NCBI Taxonomy" id="1124983"/>
    <lineage>
        <taxon>Bacteria</taxon>
        <taxon>Pseudomonadati</taxon>
        <taxon>Pseudomonadota</taxon>
        <taxon>Gammaproteobacteria</taxon>
        <taxon>Pseudomonadales</taxon>
        <taxon>Pseudomonadaceae</taxon>
        <taxon>Pseudomonas</taxon>
    </lineage>
</organism>
<evidence type="ECO:0000313" key="2">
    <source>
        <dbReference type="EMBL" id="AGL83944.1"/>
    </source>
</evidence>
<keyword evidence="1" id="KW-0732">Signal</keyword>